<reference evidence="6 7" key="1">
    <citation type="submission" date="2017-08" db="EMBL/GenBank/DDBJ databases">
        <title>Harnessing the power of phylogenomics to disentangle the directionality and signatures of interkingdom host jumping in the parasitic fungal genus Tolypocladium.</title>
        <authorList>
            <person name="Quandt C.A."/>
            <person name="Patterson W."/>
            <person name="Spatafora J.W."/>
        </authorList>
    </citation>
    <scope>NUCLEOTIDE SEQUENCE [LARGE SCALE GENOMIC DNA]</scope>
    <source>
        <strain evidence="6 7">CBS 113982</strain>
    </source>
</reference>
<comment type="subcellular location">
    <subcellularLocation>
        <location evidence="4">Membrane</location>
        <topology evidence="4">Multi-pass membrane protein</topology>
    </subcellularLocation>
</comment>
<evidence type="ECO:0000313" key="6">
    <source>
        <dbReference type="EMBL" id="PNY26256.1"/>
    </source>
</evidence>
<comment type="caution">
    <text evidence="6">The sequence shown here is derived from an EMBL/GenBank/DDBJ whole genome shotgun (WGS) entry which is preliminary data.</text>
</comment>
<feature type="compositionally biased region" description="Low complexity" evidence="5">
    <location>
        <begin position="15"/>
        <end position="25"/>
    </location>
</feature>
<evidence type="ECO:0000313" key="7">
    <source>
        <dbReference type="Proteomes" id="UP000236621"/>
    </source>
</evidence>
<keyword evidence="7" id="KW-1185">Reference proteome</keyword>
<evidence type="ECO:0000256" key="5">
    <source>
        <dbReference type="SAM" id="MobiDB-lite"/>
    </source>
</evidence>
<evidence type="ECO:0000256" key="4">
    <source>
        <dbReference type="RuleBase" id="RU367098"/>
    </source>
</evidence>
<keyword evidence="3 4" id="KW-0472">Membrane</keyword>
<feature type="transmembrane region" description="Helical" evidence="4">
    <location>
        <begin position="36"/>
        <end position="55"/>
    </location>
</feature>
<sequence>MAPDASEPGSPPTSPSRTTTASSSATASYSPFTRQLHQLGLLLAGASFMAASVAVSRRSVIRRRIEAIPAFHTSNRMASRFDGTDRVGLATAALGLATLNVMSFGVLLTGGIAWAFDLCSVAELRERTQAAMRRPPANLDPAAEKEMEDMMRSLLDRLGMDSTPPEKPAAERANDEAPPNK</sequence>
<feature type="transmembrane region" description="Helical" evidence="4">
    <location>
        <begin position="87"/>
        <end position="116"/>
    </location>
</feature>
<evidence type="ECO:0000256" key="2">
    <source>
        <dbReference type="ARBA" id="ARBA00022989"/>
    </source>
</evidence>
<keyword evidence="1 4" id="KW-0812">Transmembrane</keyword>
<dbReference type="GO" id="GO:0016020">
    <property type="term" value="C:membrane"/>
    <property type="evidence" value="ECO:0007669"/>
    <property type="project" value="UniProtKB-SubCell"/>
</dbReference>
<evidence type="ECO:0000256" key="1">
    <source>
        <dbReference type="ARBA" id="ARBA00022692"/>
    </source>
</evidence>
<dbReference type="PANTHER" id="PTHR39136">
    <property type="entry name" value="ALTERED INHERITANCE OF MITOCHONDRIA PROTEIN 11"/>
    <property type="match status" value="1"/>
</dbReference>
<dbReference type="PANTHER" id="PTHR39136:SF1">
    <property type="entry name" value="ALTERED INHERITANCE OF MITOCHONDRIA PROTEIN 11"/>
    <property type="match status" value="1"/>
</dbReference>
<organism evidence="6 7">
    <name type="scientific">Tolypocladium capitatum</name>
    <dbReference type="NCBI Taxonomy" id="45235"/>
    <lineage>
        <taxon>Eukaryota</taxon>
        <taxon>Fungi</taxon>
        <taxon>Dikarya</taxon>
        <taxon>Ascomycota</taxon>
        <taxon>Pezizomycotina</taxon>
        <taxon>Sordariomycetes</taxon>
        <taxon>Hypocreomycetidae</taxon>
        <taxon>Hypocreales</taxon>
        <taxon>Ophiocordycipitaceae</taxon>
        <taxon>Tolypocladium</taxon>
    </lineage>
</organism>
<dbReference type="GO" id="GO:0005739">
    <property type="term" value="C:mitochondrion"/>
    <property type="evidence" value="ECO:0007669"/>
    <property type="project" value="TreeGrafter"/>
</dbReference>
<dbReference type="EMBL" id="NRSZ01000577">
    <property type="protein sequence ID" value="PNY26256.1"/>
    <property type="molecule type" value="Genomic_DNA"/>
</dbReference>
<feature type="region of interest" description="Disordered" evidence="5">
    <location>
        <begin position="1"/>
        <end position="25"/>
    </location>
</feature>
<evidence type="ECO:0000256" key="3">
    <source>
        <dbReference type="ARBA" id="ARBA00023136"/>
    </source>
</evidence>
<keyword evidence="2 4" id="KW-1133">Transmembrane helix</keyword>
<proteinExistence type="inferred from homology"/>
<comment type="similarity">
    <text evidence="4">Belongs to the AIM11 family.</text>
</comment>
<feature type="region of interest" description="Disordered" evidence="5">
    <location>
        <begin position="156"/>
        <end position="181"/>
    </location>
</feature>
<dbReference type="InterPro" id="IPR038814">
    <property type="entry name" value="AIM11"/>
</dbReference>
<dbReference type="AlphaFoldDB" id="A0A2K3QFD6"/>
<accession>A0A2K3QFD6</accession>
<dbReference type="STRING" id="45235.A0A2K3QFD6"/>
<dbReference type="Proteomes" id="UP000236621">
    <property type="component" value="Unassembled WGS sequence"/>
</dbReference>
<gene>
    <name evidence="4" type="primary">AIM11</name>
    <name evidence="6" type="ORF">TCAP_03813</name>
</gene>
<protein>
    <recommendedName>
        <fullName evidence="4">Altered inheritance of mitochondria protein 11</fullName>
    </recommendedName>
</protein>
<dbReference type="OrthoDB" id="3558022at2759"/>
<name>A0A2K3QFD6_9HYPO</name>